<protein>
    <recommendedName>
        <fullName evidence="4">Tetratricopeptide repeat protein</fullName>
    </recommendedName>
</protein>
<evidence type="ECO:0008006" key="4">
    <source>
        <dbReference type="Google" id="ProtNLM"/>
    </source>
</evidence>
<keyword evidence="1" id="KW-1133">Transmembrane helix</keyword>
<dbReference type="Gene3D" id="1.25.40.10">
    <property type="entry name" value="Tetratricopeptide repeat domain"/>
    <property type="match status" value="1"/>
</dbReference>
<organism evidence="2 3">
    <name type="scientific">Aequorivita xiaoshiensis</name>
    <dbReference type="NCBI Taxonomy" id="2874476"/>
    <lineage>
        <taxon>Bacteria</taxon>
        <taxon>Pseudomonadati</taxon>
        <taxon>Bacteroidota</taxon>
        <taxon>Flavobacteriia</taxon>
        <taxon>Flavobacteriales</taxon>
        <taxon>Flavobacteriaceae</taxon>
        <taxon>Aequorivita</taxon>
    </lineage>
</organism>
<dbReference type="InterPro" id="IPR011990">
    <property type="entry name" value="TPR-like_helical_dom_sf"/>
</dbReference>
<sequence>MHSSKSLFILTIICITCCFVIPQIGIAQSQKEFAKELEEANLNVYQDAAKAVALSTEVYQKAELLETKIYALITMVNGYTALNENGKSLQFASKTWELAKSSGNVQYKIWALGVLAEQYQLSHLNAISREYLDRAENLLESSDLSKEALAVSRGNIYAIKGNGYKDEIDCEYAIKNYNLSIASYQTMPENSVSVNNLALVFLEKGNCLLDLNKLKQAKTNFKKAYSIAIQNELEEYKHWANIGLAKIASQEGNYVAAKDSVAQILNTIDTTQNPKTKTELYLLLKENFLALGDKSNYELYRKKYSNSAKEIEILEERQFENVLQFVEEQPLDTGKSLKVLDYILYGLLVIAMIVSVWQLWIWVKNK</sequence>
<keyword evidence="3" id="KW-1185">Reference proteome</keyword>
<dbReference type="SUPFAM" id="SSF48452">
    <property type="entry name" value="TPR-like"/>
    <property type="match status" value="1"/>
</dbReference>
<reference evidence="2" key="1">
    <citation type="submission" date="2021-09" db="EMBL/GenBank/DDBJ databases">
        <title>Genome of Aequorivita sp. strain F64183.</title>
        <authorList>
            <person name="Wang Y."/>
        </authorList>
    </citation>
    <scope>NUCLEOTIDE SEQUENCE</scope>
    <source>
        <strain evidence="2">F64183</strain>
    </source>
</reference>
<gene>
    <name evidence="2" type="ORF">K8344_13050</name>
</gene>
<comment type="caution">
    <text evidence="2">The sequence shown here is derived from an EMBL/GenBank/DDBJ whole genome shotgun (WGS) entry which is preliminary data.</text>
</comment>
<evidence type="ECO:0000313" key="2">
    <source>
        <dbReference type="EMBL" id="MCG2432052.1"/>
    </source>
</evidence>
<name>A0A9X1R5E0_9FLAO</name>
<evidence type="ECO:0000256" key="1">
    <source>
        <dbReference type="SAM" id="Phobius"/>
    </source>
</evidence>
<dbReference type="AlphaFoldDB" id="A0A9X1R5E0"/>
<dbReference type="Proteomes" id="UP001139462">
    <property type="component" value="Unassembled WGS sequence"/>
</dbReference>
<feature type="transmembrane region" description="Helical" evidence="1">
    <location>
        <begin position="342"/>
        <end position="363"/>
    </location>
</feature>
<dbReference type="EMBL" id="JAIRBB010000016">
    <property type="protein sequence ID" value="MCG2432052.1"/>
    <property type="molecule type" value="Genomic_DNA"/>
</dbReference>
<keyword evidence="1" id="KW-0812">Transmembrane</keyword>
<keyword evidence="1" id="KW-0472">Membrane</keyword>
<accession>A0A9X1R5E0</accession>
<evidence type="ECO:0000313" key="3">
    <source>
        <dbReference type="Proteomes" id="UP001139462"/>
    </source>
</evidence>
<proteinExistence type="predicted"/>
<dbReference type="RefSeq" id="WP_237609124.1">
    <property type="nucleotide sequence ID" value="NZ_JAIRBB010000016.1"/>
</dbReference>